<evidence type="ECO:0000256" key="1">
    <source>
        <dbReference type="ARBA" id="ARBA00001970"/>
    </source>
</evidence>
<dbReference type="Proteomes" id="UP000759537">
    <property type="component" value="Unassembled WGS sequence"/>
</dbReference>
<dbReference type="EMBL" id="WHVB01000005">
    <property type="protein sequence ID" value="KAF8482443.1"/>
    <property type="molecule type" value="Genomic_DNA"/>
</dbReference>
<dbReference type="GO" id="GO:0016020">
    <property type="term" value="C:membrane"/>
    <property type="evidence" value="ECO:0007669"/>
    <property type="project" value="UniProtKB-SubCell"/>
</dbReference>
<keyword evidence="5 11" id="KW-0812">Transmembrane</keyword>
<reference evidence="13" key="2">
    <citation type="journal article" date="2020" name="Nat. Commun.">
        <title>Large-scale genome sequencing of mycorrhizal fungi provides insights into the early evolution of symbiotic traits.</title>
        <authorList>
            <person name="Miyauchi S."/>
            <person name="Kiss E."/>
            <person name="Kuo A."/>
            <person name="Drula E."/>
            <person name="Kohler A."/>
            <person name="Sanchez-Garcia M."/>
            <person name="Morin E."/>
            <person name="Andreopoulos B."/>
            <person name="Barry K.W."/>
            <person name="Bonito G."/>
            <person name="Buee M."/>
            <person name="Carver A."/>
            <person name="Chen C."/>
            <person name="Cichocki N."/>
            <person name="Clum A."/>
            <person name="Culley D."/>
            <person name="Crous P.W."/>
            <person name="Fauchery L."/>
            <person name="Girlanda M."/>
            <person name="Hayes R.D."/>
            <person name="Keri Z."/>
            <person name="LaButti K."/>
            <person name="Lipzen A."/>
            <person name="Lombard V."/>
            <person name="Magnuson J."/>
            <person name="Maillard F."/>
            <person name="Murat C."/>
            <person name="Nolan M."/>
            <person name="Ohm R.A."/>
            <person name="Pangilinan J."/>
            <person name="Pereira M.F."/>
            <person name="Perotto S."/>
            <person name="Peter M."/>
            <person name="Pfister S."/>
            <person name="Riley R."/>
            <person name="Sitrit Y."/>
            <person name="Stielow J.B."/>
            <person name="Szollosi G."/>
            <person name="Zifcakova L."/>
            <person name="Stursova M."/>
            <person name="Spatafora J.W."/>
            <person name="Tedersoo L."/>
            <person name="Vaario L.M."/>
            <person name="Yamada A."/>
            <person name="Yan M."/>
            <person name="Wang P."/>
            <person name="Xu J."/>
            <person name="Bruns T."/>
            <person name="Baldrian P."/>
            <person name="Vilgalys R."/>
            <person name="Dunand C."/>
            <person name="Henrissat B."/>
            <person name="Grigoriev I.V."/>
            <person name="Hibbett D."/>
            <person name="Nagy L.G."/>
            <person name="Martin F.M."/>
        </authorList>
    </citation>
    <scope>NUCLEOTIDE SEQUENCE</scope>
    <source>
        <strain evidence="13">Prilba</strain>
    </source>
</reference>
<evidence type="ECO:0000313" key="14">
    <source>
        <dbReference type="Proteomes" id="UP000759537"/>
    </source>
</evidence>
<keyword evidence="3" id="KW-0813">Transport</keyword>
<dbReference type="SMART" id="SM00665">
    <property type="entry name" value="B561"/>
    <property type="match status" value="1"/>
</dbReference>
<evidence type="ECO:0000256" key="11">
    <source>
        <dbReference type="SAM" id="Phobius"/>
    </source>
</evidence>
<organism evidence="13 14">
    <name type="scientific">Russula ochroleuca</name>
    <dbReference type="NCBI Taxonomy" id="152965"/>
    <lineage>
        <taxon>Eukaryota</taxon>
        <taxon>Fungi</taxon>
        <taxon>Dikarya</taxon>
        <taxon>Basidiomycota</taxon>
        <taxon>Agaricomycotina</taxon>
        <taxon>Agaricomycetes</taxon>
        <taxon>Russulales</taxon>
        <taxon>Russulaceae</taxon>
        <taxon>Russula</taxon>
    </lineage>
</organism>
<evidence type="ECO:0000256" key="6">
    <source>
        <dbReference type="ARBA" id="ARBA00022723"/>
    </source>
</evidence>
<feature type="domain" description="Cytochrome b561" evidence="12">
    <location>
        <begin position="31"/>
        <end position="233"/>
    </location>
</feature>
<dbReference type="PANTHER" id="PTHR15422">
    <property type="entry name" value="OS05G0565100 PROTEIN"/>
    <property type="match status" value="1"/>
</dbReference>
<evidence type="ECO:0000256" key="4">
    <source>
        <dbReference type="ARBA" id="ARBA00022617"/>
    </source>
</evidence>
<keyword evidence="10 11" id="KW-0472">Membrane</keyword>
<evidence type="ECO:0000259" key="12">
    <source>
        <dbReference type="PROSITE" id="PS50939"/>
    </source>
</evidence>
<dbReference type="Gene3D" id="1.20.120.1770">
    <property type="match status" value="1"/>
</dbReference>
<reference evidence="13" key="1">
    <citation type="submission" date="2019-10" db="EMBL/GenBank/DDBJ databases">
        <authorList>
            <consortium name="DOE Joint Genome Institute"/>
            <person name="Kuo A."/>
            <person name="Miyauchi S."/>
            <person name="Kiss E."/>
            <person name="Drula E."/>
            <person name="Kohler A."/>
            <person name="Sanchez-Garcia M."/>
            <person name="Andreopoulos B."/>
            <person name="Barry K.W."/>
            <person name="Bonito G."/>
            <person name="Buee M."/>
            <person name="Carver A."/>
            <person name="Chen C."/>
            <person name="Cichocki N."/>
            <person name="Clum A."/>
            <person name="Culley D."/>
            <person name="Crous P.W."/>
            <person name="Fauchery L."/>
            <person name="Girlanda M."/>
            <person name="Hayes R."/>
            <person name="Keri Z."/>
            <person name="LaButti K."/>
            <person name="Lipzen A."/>
            <person name="Lombard V."/>
            <person name="Magnuson J."/>
            <person name="Maillard F."/>
            <person name="Morin E."/>
            <person name="Murat C."/>
            <person name="Nolan M."/>
            <person name="Ohm R."/>
            <person name="Pangilinan J."/>
            <person name="Pereira M."/>
            <person name="Perotto S."/>
            <person name="Peter M."/>
            <person name="Riley R."/>
            <person name="Sitrit Y."/>
            <person name="Stielow B."/>
            <person name="Szollosi G."/>
            <person name="Zifcakova L."/>
            <person name="Stursova M."/>
            <person name="Spatafora J.W."/>
            <person name="Tedersoo L."/>
            <person name="Vaario L.-M."/>
            <person name="Yamada A."/>
            <person name="Yan M."/>
            <person name="Wang P."/>
            <person name="Xu J."/>
            <person name="Bruns T."/>
            <person name="Baldrian P."/>
            <person name="Vilgalys R."/>
            <person name="Henrissat B."/>
            <person name="Grigoriev I.V."/>
            <person name="Hibbett D."/>
            <person name="Nagy L.G."/>
            <person name="Martin F.M."/>
        </authorList>
    </citation>
    <scope>NUCLEOTIDE SEQUENCE</scope>
    <source>
        <strain evidence="13">Prilba</strain>
    </source>
</reference>
<keyword evidence="14" id="KW-1185">Reference proteome</keyword>
<dbReference type="Pfam" id="PF03188">
    <property type="entry name" value="Cytochrom_B561"/>
    <property type="match status" value="1"/>
</dbReference>
<dbReference type="GO" id="GO:0140575">
    <property type="term" value="F:transmembrane monodehydroascorbate reductase activity"/>
    <property type="evidence" value="ECO:0007669"/>
    <property type="project" value="InterPro"/>
</dbReference>
<keyword evidence="7" id="KW-0249">Electron transport</keyword>
<dbReference type="AlphaFoldDB" id="A0A9P5MZ98"/>
<evidence type="ECO:0000313" key="13">
    <source>
        <dbReference type="EMBL" id="KAF8482443.1"/>
    </source>
</evidence>
<feature type="transmembrane region" description="Helical" evidence="11">
    <location>
        <begin position="96"/>
        <end position="116"/>
    </location>
</feature>
<evidence type="ECO:0000256" key="7">
    <source>
        <dbReference type="ARBA" id="ARBA00022982"/>
    </source>
</evidence>
<proteinExistence type="predicted"/>
<feature type="transmembrane region" description="Helical" evidence="11">
    <location>
        <begin position="68"/>
        <end position="89"/>
    </location>
</feature>
<dbReference type="PANTHER" id="PTHR15422:SF24">
    <property type="entry name" value="DOMON RELATED DOMAIN-CONTAINING PROTEIN"/>
    <property type="match status" value="1"/>
</dbReference>
<dbReference type="InterPro" id="IPR006593">
    <property type="entry name" value="Cyt_b561/ferric_Rdtase_TM"/>
</dbReference>
<evidence type="ECO:0000256" key="9">
    <source>
        <dbReference type="ARBA" id="ARBA00023004"/>
    </source>
</evidence>
<keyword evidence="8 11" id="KW-1133">Transmembrane helix</keyword>
<dbReference type="GO" id="GO:0020037">
    <property type="term" value="F:heme binding"/>
    <property type="evidence" value="ECO:0007669"/>
    <property type="project" value="TreeGrafter"/>
</dbReference>
<evidence type="ECO:0000256" key="10">
    <source>
        <dbReference type="ARBA" id="ARBA00023136"/>
    </source>
</evidence>
<accession>A0A9P5MZ98</accession>
<gene>
    <name evidence="13" type="ORF">DFH94DRAFT_727056</name>
</gene>
<name>A0A9P5MZ98_9AGAM</name>
<dbReference type="CDD" id="cd08760">
    <property type="entry name" value="Cyt_b561_FRRS1_like"/>
    <property type="match status" value="1"/>
</dbReference>
<comment type="caution">
    <text evidence="13">The sequence shown here is derived from an EMBL/GenBank/DDBJ whole genome shotgun (WGS) entry which is preliminary data.</text>
</comment>
<keyword evidence="9" id="KW-0408">Iron</keyword>
<dbReference type="PROSITE" id="PS50939">
    <property type="entry name" value="CYTOCHROME_B561"/>
    <property type="match status" value="1"/>
</dbReference>
<comment type="subcellular location">
    <subcellularLocation>
        <location evidence="2">Membrane</location>
        <topology evidence="2">Multi-pass membrane protein</topology>
    </subcellularLocation>
</comment>
<evidence type="ECO:0000256" key="5">
    <source>
        <dbReference type="ARBA" id="ARBA00022692"/>
    </source>
</evidence>
<protein>
    <recommendedName>
        <fullName evidence="12">Cytochrome b561 domain-containing protein</fullName>
    </recommendedName>
</protein>
<dbReference type="GO" id="GO:0046872">
    <property type="term" value="F:metal ion binding"/>
    <property type="evidence" value="ECO:0007669"/>
    <property type="project" value="UniProtKB-KW"/>
</dbReference>
<comment type="cofactor">
    <cofactor evidence="1">
        <name>heme b</name>
        <dbReference type="ChEBI" id="CHEBI:60344"/>
    </cofactor>
</comment>
<dbReference type="OrthoDB" id="366214at2759"/>
<keyword evidence="6" id="KW-0479">Metal-binding</keyword>
<evidence type="ECO:0000256" key="8">
    <source>
        <dbReference type="ARBA" id="ARBA00022989"/>
    </source>
</evidence>
<feature type="transmembrane region" description="Helical" evidence="11">
    <location>
        <begin position="136"/>
        <end position="159"/>
    </location>
</feature>
<sequence>MVLKCYKAEFTHVAASRPDHNPIIISHPILYTRLAQRFPPFPPPSQLSLVKADTMSLTDYDKKVRTHALLMGIAFLVIVPTGVLFARYLRTFTNRWWWAHWLTNFIVAGPLIFASWAEAHKARQLSGFPMDHHKRVGYAIIGLYIGQVLIGAFIHFVRIPFLFVGHRPPQNYFHAILGLVILAMAGYQIHDGIYTEWPLMTGILVTNSAKHAWLALLIIFWVLYGIGLAFLPRQYRQEAEGRLLNQDKDAS</sequence>
<feature type="transmembrane region" description="Helical" evidence="11">
    <location>
        <begin position="171"/>
        <end position="190"/>
    </location>
</feature>
<dbReference type="InterPro" id="IPR045150">
    <property type="entry name" value="CYB561D1/2"/>
</dbReference>
<feature type="transmembrane region" description="Helical" evidence="11">
    <location>
        <begin position="210"/>
        <end position="231"/>
    </location>
</feature>
<keyword evidence="4" id="KW-0349">Heme</keyword>
<evidence type="ECO:0000256" key="3">
    <source>
        <dbReference type="ARBA" id="ARBA00022448"/>
    </source>
</evidence>
<evidence type="ECO:0000256" key="2">
    <source>
        <dbReference type="ARBA" id="ARBA00004141"/>
    </source>
</evidence>